<proteinExistence type="predicted"/>
<gene>
    <name evidence="1" type="ORF">METZ01_LOCUS509666</name>
</gene>
<reference evidence="1" key="1">
    <citation type="submission" date="2018-05" db="EMBL/GenBank/DDBJ databases">
        <authorList>
            <person name="Lanie J.A."/>
            <person name="Ng W.-L."/>
            <person name="Kazmierczak K.M."/>
            <person name="Andrzejewski T.M."/>
            <person name="Davidsen T.M."/>
            <person name="Wayne K.J."/>
            <person name="Tettelin H."/>
            <person name="Glass J.I."/>
            <person name="Rusch D."/>
            <person name="Podicherti R."/>
            <person name="Tsui H.-C.T."/>
            <person name="Winkler M.E."/>
        </authorList>
    </citation>
    <scope>NUCLEOTIDE SEQUENCE</scope>
</reference>
<evidence type="ECO:0000313" key="1">
    <source>
        <dbReference type="EMBL" id="SVE56812.1"/>
    </source>
</evidence>
<protein>
    <submittedName>
        <fullName evidence="1">Uncharacterized protein</fullName>
    </submittedName>
</protein>
<dbReference type="EMBL" id="UINC01226357">
    <property type="protein sequence ID" value="SVE56812.1"/>
    <property type="molecule type" value="Genomic_DNA"/>
</dbReference>
<name>A0A383EIT7_9ZZZZ</name>
<dbReference type="AlphaFoldDB" id="A0A383EIT7"/>
<sequence length="96" mass="11110">LRIGMRCKKEFNDDPVDVFNSFDMFNKAGAAMGLEVIKNFSPDHNQNKFHEKQKEACSKFNFEQSNCVVFGLGDESYSKFNRGSRWNRVCISNFLV</sequence>
<feature type="non-terminal residue" evidence="1">
    <location>
        <position position="1"/>
    </location>
</feature>
<accession>A0A383EIT7</accession>
<organism evidence="1">
    <name type="scientific">marine metagenome</name>
    <dbReference type="NCBI Taxonomy" id="408172"/>
    <lineage>
        <taxon>unclassified sequences</taxon>
        <taxon>metagenomes</taxon>
        <taxon>ecological metagenomes</taxon>
    </lineage>
</organism>